<protein>
    <submittedName>
        <fullName evidence="1">Uncharacterized protein</fullName>
    </submittedName>
</protein>
<name>A0A2C9UMB5_MANES</name>
<dbReference type="AlphaFoldDB" id="A0A2C9UMB5"/>
<organism evidence="1">
    <name type="scientific">Manihot esculenta</name>
    <name type="common">Cassava</name>
    <name type="synonym">Jatropha manihot</name>
    <dbReference type="NCBI Taxonomy" id="3983"/>
    <lineage>
        <taxon>Eukaryota</taxon>
        <taxon>Viridiplantae</taxon>
        <taxon>Streptophyta</taxon>
        <taxon>Embryophyta</taxon>
        <taxon>Tracheophyta</taxon>
        <taxon>Spermatophyta</taxon>
        <taxon>Magnoliopsida</taxon>
        <taxon>eudicotyledons</taxon>
        <taxon>Gunneridae</taxon>
        <taxon>Pentapetalae</taxon>
        <taxon>rosids</taxon>
        <taxon>fabids</taxon>
        <taxon>Malpighiales</taxon>
        <taxon>Euphorbiaceae</taxon>
        <taxon>Crotonoideae</taxon>
        <taxon>Manihoteae</taxon>
        <taxon>Manihot</taxon>
    </lineage>
</organism>
<reference evidence="1" key="1">
    <citation type="submission" date="2016-02" db="EMBL/GenBank/DDBJ databases">
        <title>WGS assembly of Manihot esculenta.</title>
        <authorList>
            <person name="Bredeson J.V."/>
            <person name="Prochnik S.E."/>
            <person name="Lyons J.B."/>
            <person name="Schmutz J."/>
            <person name="Grimwood J."/>
            <person name="Vrebalov J."/>
            <person name="Bart R.S."/>
            <person name="Amuge T."/>
            <person name="Ferguson M.E."/>
            <person name="Green R."/>
            <person name="Putnam N."/>
            <person name="Stites J."/>
            <person name="Rounsley S."/>
            <person name="Rokhsar D.S."/>
        </authorList>
    </citation>
    <scope>NUCLEOTIDE SEQUENCE [LARGE SCALE GENOMIC DNA]</scope>
    <source>
        <tissue evidence="1">Leaf</tissue>
    </source>
</reference>
<sequence length="80" mass="9728">MKTWNNGFLNLYMCFEEEEHRVLDRSLQGQINLNKFPNQPPNLLGIFFIYHIQRKAMCLNSYWGRAKINLMKREVWRPLL</sequence>
<evidence type="ECO:0000313" key="1">
    <source>
        <dbReference type="EMBL" id="OAY32128.1"/>
    </source>
</evidence>
<proteinExistence type="predicted"/>
<accession>A0A2C9UMB5</accession>
<gene>
    <name evidence="1" type="ORF">MANES_14G168400</name>
</gene>
<dbReference type="EMBL" id="CM004400">
    <property type="protein sequence ID" value="OAY32128.1"/>
    <property type="molecule type" value="Genomic_DNA"/>
</dbReference>